<evidence type="ECO:0000256" key="2">
    <source>
        <dbReference type="ARBA" id="ARBA00006434"/>
    </source>
</evidence>
<sequence>METIGLGNIDIAIIVVYLVGIVWYGIRKGKQESSEDYFLAGRNMAWPIVGISLFAANIGSNTLIGLTSDAFNTDVAVYNYEWMAAVVLVIFAIFFLPFYLKSKVYTMPEFLERRYDTRTRYLFSGITIIGNVIIDTASGLYAGNLILKIIFPDMPSWIIIALLAFAAAAYTIPGGLSSVVHTEVIQAVLLIFGSVLVTYFAFNEVGGWRAMIDGLNALNESGGIDKNAGEVLSLIRPASDESMPWPGLLFGVPLLGFYFWANNQFMVQRVLSAKDLNHGRWGAIFAGLLKLPVLFIMVIPGVLAILLFSDTDISFLNYPIPVEGGFETCGALADCPNMTYPVLIYSLLPTGILGLVIAGLLAAMSSSISATLNSASTLITMDFVQKLKPGISSKGLVRAGQIATIVLVILAAIWAPMIESFRSLWTYLQQILGFISPPIVAAFVMGLFSRRSNANGGFWSLVLSYALVLVWIGYCFMTYGGISTGDTGVHFLYIVPTLFVIALIINAVVSSFSPAPTDEKLEGMIWSKQIYRDETKELVGLPWYKNYRVLSVLLLILTAIIVISFI</sequence>
<feature type="transmembrane region" description="Helical" evidence="7">
    <location>
        <begin position="80"/>
        <end position="100"/>
    </location>
</feature>
<keyword evidence="4 7" id="KW-1133">Transmembrane helix</keyword>
<keyword evidence="5 7" id="KW-0472">Membrane</keyword>
<dbReference type="GO" id="GO:0005412">
    <property type="term" value="F:D-glucose:sodium symporter activity"/>
    <property type="evidence" value="ECO:0007669"/>
    <property type="project" value="TreeGrafter"/>
</dbReference>
<feature type="transmembrane region" description="Helical" evidence="7">
    <location>
        <begin position="395"/>
        <end position="415"/>
    </location>
</feature>
<evidence type="ECO:0000313" key="8">
    <source>
        <dbReference type="EMBL" id="OEK06905.1"/>
    </source>
</evidence>
<feature type="transmembrane region" description="Helical" evidence="7">
    <location>
        <begin position="342"/>
        <end position="363"/>
    </location>
</feature>
<organism evidence="8 9">
    <name type="scientific">Roseivirga misakiensis</name>
    <dbReference type="NCBI Taxonomy" id="1563681"/>
    <lineage>
        <taxon>Bacteria</taxon>
        <taxon>Pseudomonadati</taxon>
        <taxon>Bacteroidota</taxon>
        <taxon>Cytophagia</taxon>
        <taxon>Cytophagales</taxon>
        <taxon>Roseivirgaceae</taxon>
        <taxon>Roseivirga</taxon>
    </lineage>
</organism>
<keyword evidence="3 7" id="KW-0812">Transmembrane</keyword>
<feature type="transmembrane region" description="Helical" evidence="7">
    <location>
        <begin position="243"/>
        <end position="261"/>
    </location>
</feature>
<dbReference type="RefSeq" id="WP_069834217.1">
    <property type="nucleotide sequence ID" value="NZ_MDGQ01000003.1"/>
</dbReference>
<dbReference type="Pfam" id="PF00474">
    <property type="entry name" value="SSF"/>
    <property type="match status" value="1"/>
</dbReference>
<protein>
    <submittedName>
        <fullName evidence="8">Sodium transporter</fullName>
    </submittedName>
</protein>
<evidence type="ECO:0000313" key="9">
    <source>
        <dbReference type="Proteomes" id="UP000095552"/>
    </source>
</evidence>
<dbReference type="AlphaFoldDB" id="A0A1E5T698"/>
<feature type="transmembrane region" description="Helical" evidence="7">
    <location>
        <begin position="154"/>
        <end position="172"/>
    </location>
</feature>
<evidence type="ECO:0000256" key="7">
    <source>
        <dbReference type="SAM" id="Phobius"/>
    </source>
</evidence>
<dbReference type="Proteomes" id="UP000095552">
    <property type="component" value="Unassembled WGS sequence"/>
</dbReference>
<dbReference type="PANTHER" id="PTHR11819">
    <property type="entry name" value="SOLUTE CARRIER FAMILY 5"/>
    <property type="match status" value="1"/>
</dbReference>
<dbReference type="Gene3D" id="1.20.1730.10">
    <property type="entry name" value="Sodium/glucose cotransporter"/>
    <property type="match status" value="1"/>
</dbReference>
<comment type="caution">
    <text evidence="8">The sequence shown here is derived from an EMBL/GenBank/DDBJ whole genome shotgun (WGS) entry which is preliminary data.</text>
</comment>
<feature type="transmembrane region" description="Helical" evidence="7">
    <location>
        <begin position="184"/>
        <end position="202"/>
    </location>
</feature>
<dbReference type="NCBIfam" id="TIGR00813">
    <property type="entry name" value="sss"/>
    <property type="match status" value="1"/>
</dbReference>
<dbReference type="EMBL" id="MDGQ01000003">
    <property type="protein sequence ID" value="OEK06905.1"/>
    <property type="molecule type" value="Genomic_DNA"/>
</dbReference>
<dbReference type="CDD" id="cd10329">
    <property type="entry name" value="SLC5sbd_SGLT1-like"/>
    <property type="match status" value="1"/>
</dbReference>
<feature type="transmembrane region" description="Helical" evidence="7">
    <location>
        <begin position="546"/>
        <end position="565"/>
    </location>
</feature>
<dbReference type="PROSITE" id="PS50283">
    <property type="entry name" value="NA_SOLUT_SYMP_3"/>
    <property type="match status" value="1"/>
</dbReference>
<evidence type="ECO:0000256" key="4">
    <source>
        <dbReference type="ARBA" id="ARBA00022989"/>
    </source>
</evidence>
<comment type="subcellular location">
    <subcellularLocation>
        <location evidence="1">Membrane</location>
        <topology evidence="1">Multi-pass membrane protein</topology>
    </subcellularLocation>
</comment>
<evidence type="ECO:0000256" key="3">
    <source>
        <dbReference type="ARBA" id="ARBA00022692"/>
    </source>
</evidence>
<feature type="transmembrane region" description="Helical" evidence="7">
    <location>
        <begin position="121"/>
        <end position="142"/>
    </location>
</feature>
<gene>
    <name evidence="8" type="ORF">BFP71_04420</name>
</gene>
<reference evidence="8 9" key="1">
    <citation type="submission" date="2016-08" db="EMBL/GenBank/DDBJ databases">
        <title>Draft genome of Fabibacter sp. strain SK-8.</title>
        <authorList>
            <person name="Wong S.-K."/>
            <person name="Hamasaki K."/>
            <person name="Yoshizawa S."/>
        </authorList>
    </citation>
    <scope>NUCLEOTIDE SEQUENCE [LARGE SCALE GENOMIC DNA]</scope>
    <source>
        <strain evidence="8 9">SK-8</strain>
    </source>
</reference>
<feature type="transmembrane region" description="Helical" evidence="7">
    <location>
        <begin position="46"/>
        <end position="68"/>
    </location>
</feature>
<name>A0A1E5T698_9BACT</name>
<dbReference type="STRING" id="1563681.BFP71_04420"/>
<feature type="transmembrane region" description="Helical" evidence="7">
    <location>
        <begin position="427"/>
        <end position="448"/>
    </location>
</feature>
<dbReference type="InterPro" id="IPR038377">
    <property type="entry name" value="Na/Glc_symporter_sf"/>
</dbReference>
<feature type="transmembrane region" description="Helical" evidence="7">
    <location>
        <begin position="282"/>
        <end position="308"/>
    </location>
</feature>
<proteinExistence type="inferred from homology"/>
<dbReference type="GO" id="GO:0005886">
    <property type="term" value="C:plasma membrane"/>
    <property type="evidence" value="ECO:0007669"/>
    <property type="project" value="TreeGrafter"/>
</dbReference>
<dbReference type="OrthoDB" id="9814523at2"/>
<evidence type="ECO:0000256" key="1">
    <source>
        <dbReference type="ARBA" id="ARBA00004141"/>
    </source>
</evidence>
<evidence type="ECO:0000256" key="6">
    <source>
        <dbReference type="RuleBase" id="RU362091"/>
    </source>
</evidence>
<feature type="transmembrane region" description="Helical" evidence="7">
    <location>
        <begin position="460"/>
        <end position="479"/>
    </location>
</feature>
<dbReference type="InterPro" id="IPR001734">
    <property type="entry name" value="Na/solute_symporter"/>
</dbReference>
<keyword evidence="9" id="KW-1185">Reference proteome</keyword>
<evidence type="ECO:0000256" key="5">
    <source>
        <dbReference type="ARBA" id="ARBA00023136"/>
    </source>
</evidence>
<dbReference type="PANTHER" id="PTHR11819:SF195">
    <property type="entry name" value="SODIUM_GLUCOSE COTRANSPORTER 4"/>
    <property type="match status" value="1"/>
</dbReference>
<accession>A0A1E5T698</accession>
<comment type="similarity">
    <text evidence="2 6">Belongs to the sodium:solute symporter (SSF) (TC 2.A.21) family.</text>
</comment>
<feature type="transmembrane region" description="Helical" evidence="7">
    <location>
        <begin position="491"/>
        <end position="512"/>
    </location>
</feature>
<feature type="transmembrane region" description="Helical" evidence="7">
    <location>
        <begin position="6"/>
        <end position="26"/>
    </location>
</feature>